<protein>
    <submittedName>
        <fullName evidence="1">Uncharacterized protein</fullName>
    </submittedName>
</protein>
<keyword evidence="2" id="KW-1185">Reference proteome</keyword>
<dbReference type="AlphaFoldDB" id="A0AAN5C3J0"/>
<reference evidence="2" key="1">
    <citation type="submission" date="2022-10" db="EMBL/GenBank/DDBJ databases">
        <title>Genome assembly of Pristionchus species.</title>
        <authorList>
            <person name="Yoshida K."/>
            <person name="Sommer R.J."/>
        </authorList>
    </citation>
    <scope>NUCLEOTIDE SEQUENCE [LARGE SCALE GENOMIC DNA]</scope>
    <source>
        <strain evidence="2">RS5460</strain>
    </source>
</reference>
<accession>A0AAN5C3J0</accession>
<organism evidence="1 2">
    <name type="scientific">Pristionchus mayeri</name>
    <dbReference type="NCBI Taxonomy" id="1317129"/>
    <lineage>
        <taxon>Eukaryota</taxon>
        <taxon>Metazoa</taxon>
        <taxon>Ecdysozoa</taxon>
        <taxon>Nematoda</taxon>
        <taxon>Chromadorea</taxon>
        <taxon>Rhabditida</taxon>
        <taxon>Rhabditina</taxon>
        <taxon>Diplogasteromorpha</taxon>
        <taxon>Diplogasteroidea</taxon>
        <taxon>Neodiplogasteridae</taxon>
        <taxon>Pristionchus</taxon>
    </lineage>
</organism>
<evidence type="ECO:0000313" key="2">
    <source>
        <dbReference type="Proteomes" id="UP001328107"/>
    </source>
</evidence>
<evidence type="ECO:0000313" key="1">
    <source>
        <dbReference type="EMBL" id="GMR35778.1"/>
    </source>
</evidence>
<name>A0AAN5C3J0_9BILA</name>
<comment type="caution">
    <text evidence="1">The sequence shown here is derived from an EMBL/GenBank/DDBJ whole genome shotgun (WGS) entry which is preliminary data.</text>
</comment>
<proteinExistence type="predicted"/>
<dbReference type="EMBL" id="BTRK01000002">
    <property type="protein sequence ID" value="GMR35778.1"/>
    <property type="molecule type" value="Genomic_DNA"/>
</dbReference>
<sequence length="364" mass="43200">MMRLAPVPWRPAIEKLFLWTRDEVINQNNPDWIEKLKEKEQQKIKDQDEEETKRWNERVLKEFPAAPAWLLRQPKEEGPAPLLPSPPPIAPSHPEYICMKTQERILRRWNREYLEYRLESRWSPEKCAYEVLKREMDKGMLDGTDEENSQMKSIWTRFYLYVPSTDHLDLSKRVDRDKVREALSSFDYDPSSCEEIRTLQQMTLDEFGYPQIQTFMKLPHAKMDYQIAEMDALNATFMDGINKNFDVMYDDDFYVELMMAKMSEEEKEVMRRVLSIQPGIAEEGARTKNPRRRALDSHFYEENRIGFIGPSHSATAPLEPGHREIVIKQRQYAMANEEQWAAMEEAADRITEARQLRHTYKGRL</sequence>
<dbReference type="Proteomes" id="UP001328107">
    <property type="component" value="Unassembled WGS sequence"/>
</dbReference>
<gene>
    <name evidence="1" type="ORF">PMAYCL1PPCAC_05973</name>
</gene>